<feature type="compositionally biased region" description="Basic and acidic residues" evidence="1">
    <location>
        <begin position="13"/>
        <end position="22"/>
    </location>
</feature>
<proteinExistence type="predicted"/>
<feature type="region of interest" description="Disordered" evidence="1">
    <location>
        <begin position="68"/>
        <end position="87"/>
    </location>
</feature>
<evidence type="ECO:0000313" key="4">
    <source>
        <dbReference type="WBParaSite" id="PSAMB.scaffold6803size8764.g29133.t1"/>
    </source>
</evidence>
<accession>A0A914X5L1</accession>
<reference evidence="4" key="1">
    <citation type="submission" date="2022-11" db="UniProtKB">
        <authorList>
            <consortium name="WormBaseParasite"/>
        </authorList>
    </citation>
    <scope>IDENTIFICATION</scope>
</reference>
<keyword evidence="3" id="KW-1185">Reference proteome</keyword>
<dbReference type="PROSITE" id="PS50888">
    <property type="entry name" value="BHLH"/>
    <property type="match status" value="1"/>
</dbReference>
<organism evidence="3 4">
    <name type="scientific">Plectus sambesii</name>
    <dbReference type="NCBI Taxonomy" id="2011161"/>
    <lineage>
        <taxon>Eukaryota</taxon>
        <taxon>Metazoa</taxon>
        <taxon>Ecdysozoa</taxon>
        <taxon>Nematoda</taxon>
        <taxon>Chromadorea</taxon>
        <taxon>Plectida</taxon>
        <taxon>Plectina</taxon>
        <taxon>Plectoidea</taxon>
        <taxon>Plectidae</taxon>
        <taxon>Plectus</taxon>
    </lineage>
</organism>
<feature type="domain" description="BHLH" evidence="2">
    <location>
        <begin position="36"/>
        <end position="99"/>
    </location>
</feature>
<protein>
    <submittedName>
        <fullName evidence="4">BHLH domain-containing protein</fullName>
    </submittedName>
</protein>
<evidence type="ECO:0000313" key="3">
    <source>
        <dbReference type="Proteomes" id="UP000887566"/>
    </source>
</evidence>
<evidence type="ECO:0000256" key="1">
    <source>
        <dbReference type="SAM" id="MobiDB-lite"/>
    </source>
</evidence>
<dbReference type="WBParaSite" id="PSAMB.scaffold6803size8764.g29133.t1">
    <property type="protein sequence ID" value="PSAMB.scaffold6803size8764.g29133.t1"/>
    <property type="gene ID" value="PSAMB.scaffold6803size8764.g29133"/>
</dbReference>
<dbReference type="InterPro" id="IPR036638">
    <property type="entry name" value="HLH_DNA-bd_sf"/>
</dbReference>
<dbReference type="Proteomes" id="UP000887566">
    <property type="component" value="Unplaced"/>
</dbReference>
<feature type="region of interest" description="Disordered" evidence="1">
    <location>
        <begin position="1"/>
        <end position="22"/>
    </location>
</feature>
<sequence>MSASRLIDELTEDAPRSGENIDKTVCSSSCVSASLSPSTSHREKERRRRQVMRSWMCRLEKLLPNDVSDYPSMPLKKQKTNKNQKERVRQLDKKYIALESINIHQIGQELRLARDENRQLKQLLAANRKQYAFDDETA</sequence>
<name>A0A914X5L1_9BILA</name>
<dbReference type="Gene3D" id="4.10.280.10">
    <property type="entry name" value="Helix-loop-helix DNA-binding domain"/>
    <property type="match status" value="1"/>
</dbReference>
<dbReference type="GO" id="GO:0046983">
    <property type="term" value="F:protein dimerization activity"/>
    <property type="evidence" value="ECO:0007669"/>
    <property type="project" value="InterPro"/>
</dbReference>
<dbReference type="InterPro" id="IPR011598">
    <property type="entry name" value="bHLH_dom"/>
</dbReference>
<dbReference type="AlphaFoldDB" id="A0A914X5L1"/>
<evidence type="ECO:0000259" key="2">
    <source>
        <dbReference type="PROSITE" id="PS50888"/>
    </source>
</evidence>